<dbReference type="PANTHER" id="PTHR11079">
    <property type="entry name" value="CYTOSINE DEAMINASE FAMILY MEMBER"/>
    <property type="match status" value="1"/>
</dbReference>
<feature type="domain" description="CMP/dCMP-type deaminase" evidence="3">
    <location>
        <begin position="15"/>
        <end position="124"/>
    </location>
</feature>
<sequence length="159" mass="16886">MAEARSGATSAPATEADIRFMQLAVDQAKLGDYPFGAAIVRDGHVLALAHNRTRSNGDPTAHAEMMAIRTFLQEHRPEDLRATTLYASGEPCVMCMGAIIWSGIKRLVFAASIAELATSIGQIDITARQIADATPFTSIEITGGVLAGEAMQLFQAPTP</sequence>
<organism evidence="4 5">
    <name type="scientific">Hyphomicrobium sulfonivorans</name>
    <dbReference type="NCBI Taxonomy" id="121290"/>
    <lineage>
        <taxon>Bacteria</taxon>
        <taxon>Pseudomonadati</taxon>
        <taxon>Pseudomonadota</taxon>
        <taxon>Alphaproteobacteria</taxon>
        <taxon>Hyphomicrobiales</taxon>
        <taxon>Hyphomicrobiaceae</taxon>
        <taxon>Hyphomicrobium</taxon>
    </lineage>
</organism>
<protein>
    <submittedName>
        <fullName evidence="4">tRNA-specific adenosine-34 deaminase</fullName>
        <ecNumber evidence="4">3.5.4.-</ecNumber>
    </submittedName>
</protein>
<evidence type="ECO:0000313" key="4">
    <source>
        <dbReference type="EMBL" id="KWT64154.1"/>
    </source>
</evidence>
<dbReference type="SUPFAM" id="SSF53927">
    <property type="entry name" value="Cytidine deaminase-like"/>
    <property type="match status" value="1"/>
</dbReference>
<evidence type="ECO:0000256" key="2">
    <source>
        <dbReference type="ARBA" id="ARBA00022833"/>
    </source>
</evidence>
<dbReference type="PROSITE" id="PS51747">
    <property type="entry name" value="CYT_DCMP_DEAMINASES_2"/>
    <property type="match status" value="1"/>
</dbReference>
<dbReference type="AlphaFoldDB" id="A0A120CT62"/>
<dbReference type="InterPro" id="IPR016193">
    <property type="entry name" value="Cytidine_deaminase-like"/>
</dbReference>
<dbReference type="PANTHER" id="PTHR11079:SF162">
    <property type="entry name" value="RIBOFLAVIN BIOSYNTHESIS PROTEIN PYRD, CHLOROPLASTIC"/>
    <property type="match status" value="1"/>
</dbReference>
<keyword evidence="4" id="KW-0378">Hydrolase</keyword>
<dbReference type="Gene3D" id="3.40.140.10">
    <property type="entry name" value="Cytidine Deaminase, domain 2"/>
    <property type="match status" value="1"/>
</dbReference>
<dbReference type="STRING" id="121290.APY04_3418"/>
<keyword evidence="2" id="KW-0862">Zinc</keyword>
<gene>
    <name evidence="4" type="ORF">APY04_3418</name>
</gene>
<comment type="caution">
    <text evidence="4">The sequence shown here is derived from an EMBL/GenBank/DDBJ whole genome shotgun (WGS) entry which is preliminary data.</text>
</comment>
<dbReference type="PATRIC" id="fig|121290.4.peg.1780"/>
<accession>A0A120CT62</accession>
<dbReference type="PROSITE" id="PS00903">
    <property type="entry name" value="CYT_DCMP_DEAMINASES_1"/>
    <property type="match status" value="1"/>
</dbReference>
<dbReference type="CDD" id="cd01285">
    <property type="entry name" value="nucleoside_deaminase"/>
    <property type="match status" value="1"/>
</dbReference>
<dbReference type="Proteomes" id="UP000059074">
    <property type="component" value="Unassembled WGS sequence"/>
</dbReference>
<reference evidence="4 5" key="1">
    <citation type="submission" date="2015-10" db="EMBL/GenBank/DDBJ databases">
        <title>Transcriptomic analysis of a linuron degrading triple-species bacterial consortium.</title>
        <authorList>
            <person name="Albers P."/>
        </authorList>
    </citation>
    <scope>NUCLEOTIDE SEQUENCE [LARGE SCALE GENOMIC DNA]</scope>
    <source>
        <strain evidence="4 5">WDL6</strain>
    </source>
</reference>
<name>A0A120CT62_HYPSL</name>
<keyword evidence="5" id="KW-1185">Reference proteome</keyword>
<dbReference type="InterPro" id="IPR016192">
    <property type="entry name" value="APOBEC/CMP_deaminase_Zn-bd"/>
</dbReference>
<dbReference type="EMBL" id="LMTR01000094">
    <property type="protein sequence ID" value="KWT64154.1"/>
    <property type="molecule type" value="Genomic_DNA"/>
</dbReference>
<dbReference type="EC" id="3.5.4.-" evidence="4"/>
<dbReference type="GO" id="GO:0008270">
    <property type="term" value="F:zinc ion binding"/>
    <property type="evidence" value="ECO:0007669"/>
    <property type="project" value="InterPro"/>
</dbReference>
<dbReference type="Pfam" id="PF00383">
    <property type="entry name" value="dCMP_cyt_deam_1"/>
    <property type="match status" value="1"/>
</dbReference>
<proteinExistence type="predicted"/>
<keyword evidence="1" id="KW-0479">Metal-binding</keyword>
<dbReference type="RefSeq" id="WP_245281982.1">
    <property type="nucleotide sequence ID" value="NZ_LMTR01000094.1"/>
</dbReference>
<dbReference type="GO" id="GO:0016787">
    <property type="term" value="F:hydrolase activity"/>
    <property type="evidence" value="ECO:0007669"/>
    <property type="project" value="UniProtKB-KW"/>
</dbReference>
<evidence type="ECO:0000256" key="1">
    <source>
        <dbReference type="ARBA" id="ARBA00022723"/>
    </source>
</evidence>
<dbReference type="InterPro" id="IPR002125">
    <property type="entry name" value="CMP_dCMP_dom"/>
</dbReference>
<evidence type="ECO:0000313" key="5">
    <source>
        <dbReference type="Proteomes" id="UP000059074"/>
    </source>
</evidence>
<evidence type="ECO:0000259" key="3">
    <source>
        <dbReference type="PROSITE" id="PS51747"/>
    </source>
</evidence>